<gene>
    <name evidence="1" type="ORF">LSINAPIS_LOCUS2477</name>
</gene>
<protein>
    <submittedName>
        <fullName evidence="1">Uncharacterized protein</fullName>
    </submittedName>
</protein>
<dbReference type="EMBL" id="FZQP02000515">
    <property type="protein sequence ID" value="VVC89333.1"/>
    <property type="molecule type" value="Genomic_DNA"/>
</dbReference>
<keyword evidence="2" id="KW-1185">Reference proteome</keyword>
<dbReference type="Proteomes" id="UP000324832">
    <property type="component" value="Unassembled WGS sequence"/>
</dbReference>
<sequence>MVCDCLPSCDETEITVIKDVVTVKKTRSKKKVMNVELILAYLPAERFKRNVVRSRLDLVVRLVNNIIIDRRKLNKNQS</sequence>
<proteinExistence type="predicted"/>
<evidence type="ECO:0000313" key="2">
    <source>
        <dbReference type="Proteomes" id="UP000324832"/>
    </source>
</evidence>
<reference evidence="1 2" key="1">
    <citation type="submission" date="2017-07" db="EMBL/GenBank/DDBJ databases">
        <authorList>
            <person name="Talla V."/>
            <person name="Backstrom N."/>
        </authorList>
    </citation>
    <scope>NUCLEOTIDE SEQUENCE [LARGE SCALE GENOMIC DNA]</scope>
</reference>
<accession>A0A5E4PWE2</accession>
<organism evidence="1 2">
    <name type="scientific">Leptidea sinapis</name>
    <dbReference type="NCBI Taxonomy" id="189913"/>
    <lineage>
        <taxon>Eukaryota</taxon>
        <taxon>Metazoa</taxon>
        <taxon>Ecdysozoa</taxon>
        <taxon>Arthropoda</taxon>
        <taxon>Hexapoda</taxon>
        <taxon>Insecta</taxon>
        <taxon>Pterygota</taxon>
        <taxon>Neoptera</taxon>
        <taxon>Endopterygota</taxon>
        <taxon>Lepidoptera</taxon>
        <taxon>Glossata</taxon>
        <taxon>Ditrysia</taxon>
        <taxon>Papilionoidea</taxon>
        <taxon>Pieridae</taxon>
        <taxon>Dismorphiinae</taxon>
        <taxon>Leptidea</taxon>
    </lineage>
</organism>
<name>A0A5E4PWE2_9NEOP</name>
<evidence type="ECO:0000313" key="1">
    <source>
        <dbReference type="EMBL" id="VVC89333.1"/>
    </source>
</evidence>
<dbReference type="AlphaFoldDB" id="A0A5E4PWE2"/>